<keyword evidence="3" id="KW-0399">Innate immunity</keyword>
<dbReference type="SMR" id="A0A1B1SK12"/>
<evidence type="ECO:0000256" key="13">
    <source>
        <dbReference type="ARBA" id="ARBA00023198"/>
    </source>
</evidence>
<dbReference type="GO" id="GO:0045087">
    <property type="term" value="P:innate immune response"/>
    <property type="evidence" value="ECO:0007669"/>
    <property type="project" value="UniProtKB-KW"/>
</dbReference>
<dbReference type="Pfam" id="PF13855">
    <property type="entry name" value="LRR_8"/>
    <property type="match status" value="4"/>
</dbReference>
<keyword evidence="10 14" id="KW-0472">Membrane</keyword>
<keyword evidence="12" id="KW-0325">Glycoprotein</keyword>
<organism evidence="17">
    <name type="scientific">Scophthalmus maximus</name>
    <name type="common">Turbot</name>
    <name type="synonym">Psetta maxima</name>
    <dbReference type="NCBI Taxonomy" id="52904"/>
    <lineage>
        <taxon>Eukaryota</taxon>
        <taxon>Metazoa</taxon>
        <taxon>Chordata</taxon>
        <taxon>Craniata</taxon>
        <taxon>Vertebrata</taxon>
        <taxon>Euteleostomi</taxon>
        <taxon>Actinopterygii</taxon>
        <taxon>Neopterygii</taxon>
        <taxon>Teleostei</taxon>
        <taxon>Neoteleostei</taxon>
        <taxon>Acanthomorphata</taxon>
        <taxon>Carangaria</taxon>
        <taxon>Pleuronectiformes</taxon>
        <taxon>Pleuronectoidei</taxon>
        <taxon>Scophthalmidae</taxon>
        <taxon>Scophthalmus</taxon>
    </lineage>
</organism>
<dbReference type="InterPro" id="IPR003591">
    <property type="entry name" value="Leu-rich_rpt_typical-subtyp"/>
</dbReference>
<dbReference type="PANTHER" id="PTHR24365:SF524">
    <property type="entry name" value="TOLL-LIKE RECEPTOR 3"/>
    <property type="match status" value="1"/>
</dbReference>
<evidence type="ECO:0000256" key="1">
    <source>
        <dbReference type="ARBA" id="ARBA00004479"/>
    </source>
</evidence>
<dbReference type="PROSITE" id="PS51450">
    <property type="entry name" value="LRR"/>
    <property type="match status" value="2"/>
</dbReference>
<evidence type="ECO:0000256" key="3">
    <source>
        <dbReference type="ARBA" id="ARBA00022588"/>
    </source>
</evidence>
<dbReference type="InterPro" id="IPR001611">
    <property type="entry name" value="Leu-rich_rpt"/>
</dbReference>
<dbReference type="FunFam" id="3.80.10.10:FF:000137">
    <property type="entry name" value="Toll-like receptor 3"/>
    <property type="match status" value="1"/>
</dbReference>
<dbReference type="Pfam" id="PF17968">
    <property type="entry name" value="Tlr3_TMD"/>
    <property type="match status" value="1"/>
</dbReference>
<feature type="chain" id="PRO_5008529520" evidence="15">
    <location>
        <begin position="39"/>
        <end position="926"/>
    </location>
</feature>
<dbReference type="GO" id="GO:0038023">
    <property type="term" value="F:signaling receptor activity"/>
    <property type="evidence" value="ECO:0007669"/>
    <property type="project" value="TreeGrafter"/>
</dbReference>
<comment type="subcellular location">
    <subcellularLocation>
        <location evidence="1">Membrane</location>
        <topology evidence="1">Single-pass type I membrane protein</topology>
    </subcellularLocation>
</comment>
<keyword evidence="4" id="KW-0433">Leucine-rich repeat</keyword>
<protein>
    <submittedName>
        <fullName evidence="17">Toll-like receptor 3</fullName>
    </submittedName>
</protein>
<dbReference type="Gene3D" id="3.80.10.10">
    <property type="entry name" value="Ribonuclease Inhibitor"/>
    <property type="match status" value="1"/>
</dbReference>
<sequence length="926" mass="103973">MLWTHLRLEAMRTPRSPPLTWVVVVACCVLAGPPQSGASPKKTSCRVQDGRADCSHLSLRAIPPNLPRNISSLDMSHNRLVGIPPAPLNLYPGLLRLDVSYNSVTKLDGHLCQTLPLLQTLSVAHNEVHLLKREDLSHCTGLVLLNMASNRLKLQGEPFSALKNLKSLDVSMNKLASAQLSSQPQLPSLVNLNLAFNDFTALKKDDFSFLDNSSFLQLLNLSAVSLKTLEPGCLRPISGLRTLIMDGSNMGILVLFKLCTELSRTAIDALSLRKMKLVTLTNTTFTGLQRANLTFLDLSHNGMGKIEEGSFQWLSRLQTLILADNNLKHLTKGTFQGLKALKELQLTKALVKSHTSSTPIIDDFSFEPLSALESLSLRQTSVREITGHTFTGMTSLKELDMSWSSYTSLRIITKQTLVSLAGSPLVKLNLTGTAITQINPGSFACMRNLTTLLLDFNFIQQTLTGKEFEGLGEVQELHMTNNHWKVRLSSTSFVNVPNLRVLTLGKSLNNTALNVDVDPSPFKPLCNLTFLDLSNNNIANIRGSVLEGLVNLKVLKLQHNNLARLWKSANPGGPVLFLKGAPNLVTLQMDSNGLDEIPEGALRGLSSLWELSLATNLLNNLRYSVFDDLKSLRVLRLQKNLITSVNPEVFKTPMSNLSLLVMDKNPFDCTCESILWFVTWLNNTNTTFVPDLGDQYICNTPLAYYNHSIMDFETLSCKDMTPFQALYILTSTTVMAVIVTALLVRFQGWRIQFYWNILISRTLGFSDANIDEGRHFEYDAYIIHAEEDSRWVERMMVPLENENCRFYLEDRDAVPGVALLESIIDNMRRSRKILFVVTERLLKDPWCRRFKAHQALHQVIEASRDSVVLVFLQDVHDYKLSRSLYLRRGMLRRCCIVEWHGGHKERVAAFHQKLLIALGMTNRLME</sequence>
<dbReference type="GO" id="GO:0006954">
    <property type="term" value="P:inflammatory response"/>
    <property type="evidence" value="ECO:0007669"/>
    <property type="project" value="UniProtKB-KW"/>
</dbReference>
<evidence type="ECO:0000256" key="10">
    <source>
        <dbReference type="ARBA" id="ARBA00023136"/>
    </source>
</evidence>
<keyword evidence="13" id="KW-0395">Inflammatory response</keyword>
<proteinExistence type="evidence at transcript level"/>
<evidence type="ECO:0000313" key="17">
    <source>
        <dbReference type="EMBL" id="ANV20862.1"/>
    </source>
</evidence>
<keyword evidence="6 15" id="KW-0732">Signal</keyword>
<dbReference type="InterPro" id="IPR000157">
    <property type="entry name" value="TIR_dom"/>
</dbReference>
<evidence type="ECO:0000256" key="2">
    <source>
        <dbReference type="ARBA" id="ARBA00009634"/>
    </source>
</evidence>
<comment type="similarity">
    <text evidence="2">Belongs to the Toll-like receptor family.</text>
</comment>
<feature type="signal peptide" evidence="15">
    <location>
        <begin position="1"/>
        <end position="38"/>
    </location>
</feature>
<dbReference type="SMART" id="SM00082">
    <property type="entry name" value="LRRCT"/>
    <property type="match status" value="1"/>
</dbReference>
<dbReference type="SMART" id="SM00369">
    <property type="entry name" value="LRR_TYP"/>
    <property type="match status" value="13"/>
</dbReference>
<keyword evidence="8" id="KW-0391">Immunity</keyword>
<gene>
    <name evidence="17" type="primary">tlr3</name>
</gene>
<dbReference type="SMART" id="SM00255">
    <property type="entry name" value="TIR"/>
    <property type="match status" value="1"/>
</dbReference>
<dbReference type="Pfam" id="PF13306">
    <property type="entry name" value="LRR_5"/>
    <property type="match status" value="1"/>
</dbReference>
<dbReference type="PANTHER" id="PTHR24365">
    <property type="entry name" value="TOLL-LIKE RECEPTOR"/>
    <property type="match status" value="1"/>
</dbReference>
<evidence type="ECO:0000256" key="11">
    <source>
        <dbReference type="ARBA" id="ARBA00023170"/>
    </source>
</evidence>
<evidence type="ECO:0000256" key="9">
    <source>
        <dbReference type="ARBA" id="ARBA00022989"/>
    </source>
</evidence>
<keyword evidence="5 14" id="KW-0812">Transmembrane</keyword>
<evidence type="ECO:0000256" key="6">
    <source>
        <dbReference type="ARBA" id="ARBA00022729"/>
    </source>
</evidence>
<dbReference type="InterPro" id="IPR035897">
    <property type="entry name" value="Toll_tir_struct_dom_sf"/>
</dbReference>
<accession>A0A1B1SK12</accession>
<reference evidence="17" key="2">
    <citation type="submission" date="2016-07" db="EMBL/GenBank/DDBJ databases">
        <title>The mucosal expression signatures of toll-like receptor 3 in Turbot (Scophthalmus maximus) following bacterial challenge.</title>
        <authorList>
            <person name="Liu F."/>
        </authorList>
    </citation>
    <scope>NUCLEOTIDE SEQUENCE</scope>
</reference>
<evidence type="ECO:0000256" key="14">
    <source>
        <dbReference type="SAM" id="Phobius"/>
    </source>
</evidence>
<keyword evidence="11 17" id="KW-0675">Receptor</keyword>
<feature type="transmembrane region" description="Helical" evidence="14">
    <location>
        <begin position="725"/>
        <end position="744"/>
    </location>
</feature>
<dbReference type="InterPro" id="IPR032675">
    <property type="entry name" value="LRR_dom_sf"/>
</dbReference>
<dbReference type="SUPFAM" id="SSF52058">
    <property type="entry name" value="L domain-like"/>
    <property type="match status" value="2"/>
</dbReference>
<evidence type="ECO:0000256" key="5">
    <source>
        <dbReference type="ARBA" id="ARBA00022692"/>
    </source>
</evidence>
<dbReference type="GO" id="GO:0002224">
    <property type="term" value="P:toll-like receptor signaling pathway"/>
    <property type="evidence" value="ECO:0007669"/>
    <property type="project" value="TreeGrafter"/>
</dbReference>
<dbReference type="Gene3D" id="3.40.50.10140">
    <property type="entry name" value="Toll/interleukin-1 receptor homology (TIR) domain"/>
    <property type="match status" value="1"/>
</dbReference>
<dbReference type="InterPro" id="IPR000483">
    <property type="entry name" value="Cys-rich_flank_reg_C"/>
</dbReference>
<keyword evidence="7" id="KW-0677">Repeat</keyword>
<dbReference type="PROSITE" id="PS51257">
    <property type="entry name" value="PROKAR_LIPOPROTEIN"/>
    <property type="match status" value="1"/>
</dbReference>
<evidence type="ECO:0000259" key="16">
    <source>
        <dbReference type="PROSITE" id="PS50104"/>
    </source>
</evidence>
<evidence type="ECO:0000256" key="12">
    <source>
        <dbReference type="ARBA" id="ARBA00023180"/>
    </source>
</evidence>
<dbReference type="AlphaFoldDB" id="A0A1B1SK12"/>
<dbReference type="EMBL" id="KX216854">
    <property type="protein sequence ID" value="ANV20862.1"/>
    <property type="molecule type" value="mRNA"/>
</dbReference>
<dbReference type="SUPFAM" id="SSF52200">
    <property type="entry name" value="Toll/Interleukin receptor TIR domain"/>
    <property type="match status" value="1"/>
</dbReference>
<dbReference type="InterPro" id="IPR041015">
    <property type="entry name" value="TLR3_TMD"/>
</dbReference>
<keyword evidence="9 14" id="KW-1133">Transmembrane helix</keyword>
<reference evidence="17" key="1">
    <citation type="submission" date="2016-05" db="EMBL/GenBank/DDBJ databases">
        <authorList>
            <person name="Lavstsen T."/>
            <person name="Jespersen J.S."/>
        </authorList>
    </citation>
    <scope>NUCLEOTIDE SEQUENCE</scope>
</reference>
<evidence type="ECO:0000256" key="15">
    <source>
        <dbReference type="SAM" id="SignalP"/>
    </source>
</evidence>
<dbReference type="GO" id="GO:0005886">
    <property type="term" value="C:plasma membrane"/>
    <property type="evidence" value="ECO:0007669"/>
    <property type="project" value="TreeGrafter"/>
</dbReference>
<dbReference type="Pfam" id="PF13676">
    <property type="entry name" value="TIR_2"/>
    <property type="match status" value="1"/>
</dbReference>
<evidence type="ECO:0000256" key="8">
    <source>
        <dbReference type="ARBA" id="ARBA00022859"/>
    </source>
</evidence>
<evidence type="ECO:0000256" key="4">
    <source>
        <dbReference type="ARBA" id="ARBA00022614"/>
    </source>
</evidence>
<dbReference type="PROSITE" id="PS50104">
    <property type="entry name" value="TIR"/>
    <property type="match status" value="1"/>
</dbReference>
<feature type="domain" description="TIR" evidence="16">
    <location>
        <begin position="776"/>
        <end position="918"/>
    </location>
</feature>
<dbReference type="InterPro" id="IPR026906">
    <property type="entry name" value="LRR_5"/>
</dbReference>
<evidence type="ECO:0000256" key="7">
    <source>
        <dbReference type="ARBA" id="ARBA00022737"/>
    </source>
</evidence>
<name>A0A1B1SK12_SCOMX</name>